<dbReference type="RefSeq" id="WP_143342524.1">
    <property type="nucleotide sequence ID" value="NZ_JAGIOO010000001.1"/>
</dbReference>
<gene>
    <name evidence="1" type="ORF">JOF53_007351</name>
</gene>
<reference evidence="1 2" key="1">
    <citation type="submission" date="2021-03" db="EMBL/GenBank/DDBJ databases">
        <title>Sequencing the genomes of 1000 actinobacteria strains.</title>
        <authorList>
            <person name="Klenk H.-P."/>
        </authorList>
    </citation>
    <scope>NUCLEOTIDE SEQUENCE [LARGE SCALE GENOMIC DNA]</scope>
    <source>
        <strain evidence="1 2">DSM 44580</strain>
    </source>
</reference>
<proteinExistence type="predicted"/>
<organism evidence="1 2">
    <name type="scientific">Crossiella equi</name>
    <dbReference type="NCBI Taxonomy" id="130796"/>
    <lineage>
        <taxon>Bacteria</taxon>
        <taxon>Bacillati</taxon>
        <taxon>Actinomycetota</taxon>
        <taxon>Actinomycetes</taxon>
        <taxon>Pseudonocardiales</taxon>
        <taxon>Pseudonocardiaceae</taxon>
        <taxon>Crossiella</taxon>
    </lineage>
</organism>
<comment type="caution">
    <text evidence="1">The sequence shown here is derived from an EMBL/GenBank/DDBJ whole genome shotgun (WGS) entry which is preliminary data.</text>
</comment>
<dbReference type="EMBL" id="JAGIOO010000001">
    <property type="protein sequence ID" value="MBP2478479.1"/>
    <property type="molecule type" value="Genomic_DNA"/>
</dbReference>
<name>A0ABS5AQI4_9PSEU</name>
<accession>A0ABS5AQI4</accession>
<evidence type="ECO:0000313" key="1">
    <source>
        <dbReference type="EMBL" id="MBP2478479.1"/>
    </source>
</evidence>
<dbReference type="Proteomes" id="UP001519363">
    <property type="component" value="Unassembled WGS sequence"/>
</dbReference>
<evidence type="ECO:0000313" key="2">
    <source>
        <dbReference type="Proteomes" id="UP001519363"/>
    </source>
</evidence>
<protein>
    <submittedName>
        <fullName evidence="1">Uncharacterized protein</fullName>
    </submittedName>
</protein>
<keyword evidence="2" id="KW-1185">Reference proteome</keyword>
<sequence length="59" mass="6349">MPREFVHNLRSRVAAAEAAVREARAAGADHRAEAHAADLANLRRLATEHGVRLPEPADG</sequence>